<dbReference type="AlphaFoldDB" id="A0A382DMC2"/>
<evidence type="ECO:0000256" key="3">
    <source>
        <dbReference type="ARBA" id="ARBA00023237"/>
    </source>
</evidence>
<dbReference type="Pfam" id="PF00593">
    <property type="entry name" value="TonB_dep_Rec_b-barrel"/>
    <property type="match status" value="1"/>
</dbReference>
<dbReference type="Gene3D" id="2.40.170.20">
    <property type="entry name" value="TonB-dependent receptor, beta-barrel domain"/>
    <property type="match status" value="1"/>
</dbReference>
<comment type="subcellular location">
    <subcellularLocation>
        <location evidence="1">Cell outer membrane</location>
    </subcellularLocation>
</comment>
<protein>
    <recommendedName>
        <fullName evidence="4">TonB-dependent receptor-like beta-barrel domain-containing protein</fullName>
    </recommendedName>
</protein>
<evidence type="ECO:0000256" key="2">
    <source>
        <dbReference type="ARBA" id="ARBA00023136"/>
    </source>
</evidence>
<dbReference type="GO" id="GO:0009279">
    <property type="term" value="C:cell outer membrane"/>
    <property type="evidence" value="ECO:0007669"/>
    <property type="project" value="UniProtKB-SubCell"/>
</dbReference>
<sequence length="596" mass="66755">GSFIQMGSNVSGLLLGSYRTPPNFDNSVYLNPESSYHRSYINSSPETLTESHGYDNPFYILNEQYNLTNVHRFIGNFESRYTANKNLNILYRMGTDYAHDKRRYIFPPSSSENPMGLIDVQQLSTQLIDHNFQLNANKDFGQLNTNFILGQNFNGTDYSRTGIVGENMSAYSFHQLNNTTDYTPDEYEEKIRTSSTYSNLTFGINKTYLTIGINRDGSSTFGKGNRFSYFPRASFSWLFSDKVTLPAVNKGLLRAAWGRAGSEPDAYLTKSAFYISSFSDGWGPELSSNYNGYGGFVSGTTKPNPDIKPELVTELEYGMDLGLLNDKVNLSLTSYIQTTEEAILYVPAAPTTGYAYELQNAATIENKGLEILIGADLFETAGHSFSTKINYSHNKNIVTSLAGAENISIGGFAGAAAYAVEGKPYGILRGNDWLYDNNHYWYDTDNDSYWDPGESIDISSNRNTNQELSDDIIDMVDSDILLLPSNPNFGHYLLDENWFPQMNPEETIIGDPNPDWLGSIRFSYNYKSTLRLSALFDIKYGGDIWNGTKGALYYFGAHEETTQQTDVYVQGGQIVDGIKTWNSGIKTWWEGQDVGS</sequence>
<dbReference type="SUPFAM" id="SSF56935">
    <property type="entry name" value="Porins"/>
    <property type="match status" value="1"/>
</dbReference>
<accession>A0A382DMC2</accession>
<evidence type="ECO:0000256" key="1">
    <source>
        <dbReference type="ARBA" id="ARBA00004442"/>
    </source>
</evidence>
<keyword evidence="3" id="KW-0998">Cell outer membrane</keyword>
<dbReference type="InterPro" id="IPR036942">
    <property type="entry name" value="Beta-barrel_TonB_sf"/>
</dbReference>
<dbReference type="EMBL" id="UINC01039840">
    <property type="protein sequence ID" value="SVB38901.1"/>
    <property type="molecule type" value="Genomic_DNA"/>
</dbReference>
<dbReference type="InterPro" id="IPR000531">
    <property type="entry name" value="Beta-barrel_TonB"/>
</dbReference>
<proteinExistence type="predicted"/>
<evidence type="ECO:0000259" key="4">
    <source>
        <dbReference type="Pfam" id="PF00593"/>
    </source>
</evidence>
<feature type="non-terminal residue" evidence="5">
    <location>
        <position position="596"/>
    </location>
</feature>
<feature type="domain" description="TonB-dependent receptor-like beta-barrel" evidence="4">
    <location>
        <begin position="23"/>
        <end position="453"/>
    </location>
</feature>
<gene>
    <name evidence="5" type="ORF">METZ01_LOCUS191755</name>
</gene>
<feature type="non-terminal residue" evidence="5">
    <location>
        <position position="1"/>
    </location>
</feature>
<reference evidence="5" key="1">
    <citation type="submission" date="2018-05" db="EMBL/GenBank/DDBJ databases">
        <authorList>
            <person name="Lanie J.A."/>
            <person name="Ng W.-L."/>
            <person name="Kazmierczak K.M."/>
            <person name="Andrzejewski T.M."/>
            <person name="Davidsen T.M."/>
            <person name="Wayne K.J."/>
            <person name="Tettelin H."/>
            <person name="Glass J.I."/>
            <person name="Rusch D."/>
            <person name="Podicherti R."/>
            <person name="Tsui H.-C.T."/>
            <person name="Winkler M.E."/>
        </authorList>
    </citation>
    <scope>NUCLEOTIDE SEQUENCE</scope>
</reference>
<evidence type="ECO:0000313" key="5">
    <source>
        <dbReference type="EMBL" id="SVB38901.1"/>
    </source>
</evidence>
<name>A0A382DMC2_9ZZZZ</name>
<keyword evidence="2" id="KW-0472">Membrane</keyword>
<organism evidence="5">
    <name type="scientific">marine metagenome</name>
    <dbReference type="NCBI Taxonomy" id="408172"/>
    <lineage>
        <taxon>unclassified sequences</taxon>
        <taxon>metagenomes</taxon>
        <taxon>ecological metagenomes</taxon>
    </lineage>
</organism>